<evidence type="ECO:0000313" key="2">
    <source>
        <dbReference type="Proteomes" id="UP001267290"/>
    </source>
</evidence>
<reference evidence="1 2" key="1">
    <citation type="submission" date="2023-07" db="EMBL/GenBank/DDBJ databases">
        <title>Sorghum-associated microbial communities from plants grown in Nebraska, USA.</title>
        <authorList>
            <person name="Schachtman D."/>
        </authorList>
    </citation>
    <scope>NUCLEOTIDE SEQUENCE [LARGE SCALE GENOMIC DNA]</scope>
    <source>
        <strain evidence="1 2">CC258</strain>
    </source>
</reference>
<dbReference type="EMBL" id="JAVDSB010000001">
    <property type="protein sequence ID" value="MDR6549784.1"/>
    <property type="molecule type" value="Genomic_DNA"/>
</dbReference>
<evidence type="ECO:0000313" key="1">
    <source>
        <dbReference type="EMBL" id="MDR6549784.1"/>
    </source>
</evidence>
<comment type="caution">
    <text evidence="1">The sequence shown here is derived from an EMBL/GenBank/DDBJ whole genome shotgun (WGS) entry which is preliminary data.</text>
</comment>
<protein>
    <submittedName>
        <fullName evidence="1">Uncharacterized protein</fullName>
    </submittedName>
</protein>
<keyword evidence="2" id="KW-1185">Reference proteome</keyword>
<dbReference type="Proteomes" id="UP001267290">
    <property type="component" value="Unassembled WGS sequence"/>
</dbReference>
<name>A0ABU1NQZ4_9BACL</name>
<proteinExistence type="predicted"/>
<gene>
    <name evidence="1" type="ORF">J2736_000967</name>
</gene>
<sequence>MKSDFTTLHQNWGNHSDSGNEIISWVSAKCERYQEDSTLIVRQFRKH</sequence>
<organism evidence="1 2">
    <name type="scientific">Paenibacillus qinlingensis</name>
    <dbReference type="NCBI Taxonomy" id="1837343"/>
    <lineage>
        <taxon>Bacteria</taxon>
        <taxon>Bacillati</taxon>
        <taxon>Bacillota</taxon>
        <taxon>Bacilli</taxon>
        <taxon>Bacillales</taxon>
        <taxon>Paenibacillaceae</taxon>
        <taxon>Paenibacillus</taxon>
    </lineage>
</organism>
<accession>A0ABU1NQZ4</accession>